<keyword evidence="3" id="KW-0805">Transcription regulation</keyword>
<dbReference type="GO" id="GO:0003714">
    <property type="term" value="F:transcription corepressor activity"/>
    <property type="evidence" value="ECO:0007669"/>
    <property type="project" value="TreeGrafter"/>
</dbReference>
<feature type="compositionally biased region" description="Basic and acidic residues" evidence="6">
    <location>
        <begin position="430"/>
        <end position="442"/>
    </location>
</feature>
<feature type="region of interest" description="Disordered" evidence="6">
    <location>
        <begin position="68"/>
        <end position="109"/>
    </location>
</feature>
<evidence type="ECO:0000313" key="10">
    <source>
        <dbReference type="Proteomes" id="UP001195483"/>
    </source>
</evidence>
<organism evidence="9 10">
    <name type="scientific">Potamilus streckersoni</name>
    <dbReference type="NCBI Taxonomy" id="2493646"/>
    <lineage>
        <taxon>Eukaryota</taxon>
        <taxon>Metazoa</taxon>
        <taxon>Spiralia</taxon>
        <taxon>Lophotrochozoa</taxon>
        <taxon>Mollusca</taxon>
        <taxon>Bivalvia</taxon>
        <taxon>Autobranchia</taxon>
        <taxon>Heteroconchia</taxon>
        <taxon>Palaeoheterodonta</taxon>
        <taxon>Unionida</taxon>
        <taxon>Unionoidea</taxon>
        <taxon>Unionidae</taxon>
        <taxon>Ambleminae</taxon>
        <taxon>Lampsilini</taxon>
        <taxon>Potamilus</taxon>
    </lineage>
</organism>
<dbReference type="GO" id="GO:0005654">
    <property type="term" value="C:nucleoplasm"/>
    <property type="evidence" value="ECO:0007669"/>
    <property type="project" value="TreeGrafter"/>
</dbReference>
<dbReference type="InterPro" id="IPR040138">
    <property type="entry name" value="MIER/MTA"/>
</dbReference>
<evidence type="ECO:0000259" key="8">
    <source>
        <dbReference type="PROSITE" id="PS51293"/>
    </source>
</evidence>
<keyword evidence="10" id="KW-1185">Reference proteome</keyword>
<proteinExistence type="predicted"/>
<evidence type="ECO:0000256" key="3">
    <source>
        <dbReference type="ARBA" id="ARBA00023015"/>
    </source>
</evidence>
<reference evidence="9" key="1">
    <citation type="journal article" date="2021" name="Genome Biol. Evol.">
        <title>A High-Quality Reference Genome for a Parasitic Bivalve with Doubly Uniparental Inheritance (Bivalvia: Unionida).</title>
        <authorList>
            <person name="Smith C.H."/>
        </authorList>
    </citation>
    <scope>NUCLEOTIDE SEQUENCE</scope>
    <source>
        <strain evidence="9">CHS0354</strain>
    </source>
</reference>
<keyword evidence="4" id="KW-0804">Transcription</keyword>
<reference evidence="9" key="2">
    <citation type="journal article" date="2021" name="Genome Biol. Evol.">
        <title>Developing a high-quality reference genome for a parasitic bivalve with doubly uniparental inheritance (Bivalvia: Unionida).</title>
        <authorList>
            <person name="Smith C.H."/>
        </authorList>
    </citation>
    <scope>NUCLEOTIDE SEQUENCE</scope>
    <source>
        <strain evidence="9">CHS0354</strain>
        <tissue evidence="9">Mantle</tissue>
    </source>
</reference>
<protein>
    <recommendedName>
        <fullName evidence="11">Mesoderm induction early response protein 1</fullName>
    </recommendedName>
</protein>
<evidence type="ECO:0000256" key="5">
    <source>
        <dbReference type="ARBA" id="ARBA00023242"/>
    </source>
</evidence>
<dbReference type="PANTHER" id="PTHR10865">
    <property type="entry name" value="METASTASIS-ASSOCIATED PROTEIN AND MESODERM INDUCTION EARLY RESPONSE PROTEIN"/>
    <property type="match status" value="1"/>
</dbReference>
<dbReference type="Pfam" id="PF01448">
    <property type="entry name" value="ELM2"/>
    <property type="match status" value="1"/>
</dbReference>
<dbReference type="PROSITE" id="PS51293">
    <property type="entry name" value="SANT"/>
    <property type="match status" value="1"/>
</dbReference>
<dbReference type="InterPro" id="IPR001005">
    <property type="entry name" value="SANT/Myb"/>
</dbReference>
<feature type="domain" description="SANT" evidence="8">
    <location>
        <begin position="281"/>
        <end position="333"/>
    </location>
</feature>
<feature type="compositionally biased region" description="Polar residues" evidence="6">
    <location>
        <begin position="1"/>
        <end position="12"/>
    </location>
</feature>
<evidence type="ECO:0000256" key="1">
    <source>
        <dbReference type="ARBA" id="ARBA00004123"/>
    </source>
</evidence>
<dbReference type="PANTHER" id="PTHR10865:SF28">
    <property type="entry name" value="ELM2 DOMAIN-CONTAINING PROTEIN"/>
    <property type="match status" value="1"/>
</dbReference>
<dbReference type="GO" id="GO:0000122">
    <property type="term" value="P:negative regulation of transcription by RNA polymerase II"/>
    <property type="evidence" value="ECO:0007669"/>
    <property type="project" value="TreeGrafter"/>
</dbReference>
<feature type="compositionally biased region" description="Basic and acidic residues" evidence="6">
    <location>
        <begin position="13"/>
        <end position="32"/>
    </location>
</feature>
<dbReference type="AlphaFoldDB" id="A0AAE0SXD5"/>
<dbReference type="InterPro" id="IPR017884">
    <property type="entry name" value="SANT_dom"/>
</dbReference>
<dbReference type="InterPro" id="IPR009057">
    <property type="entry name" value="Homeodomain-like_sf"/>
</dbReference>
<dbReference type="InterPro" id="IPR000949">
    <property type="entry name" value="ELM2_dom"/>
</dbReference>
<dbReference type="CDD" id="cd11661">
    <property type="entry name" value="SANT_MTA3_like"/>
    <property type="match status" value="1"/>
</dbReference>
<dbReference type="SMART" id="SM01189">
    <property type="entry name" value="ELM2"/>
    <property type="match status" value="1"/>
</dbReference>
<keyword evidence="2" id="KW-0678">Repressor</keyword>
<dbReference type="SMART" id="SM00717">
    <property type="entry name" value="SANT"/>
    <property type="match status" value="1"/>
</dbReference>
<dbReference type="SUPFAM" id="SSF46689">
    <property type="entry name" value="Homeodomain-like"/>
    <property type="match status" value="1"/>
</dbReference>
<dbReference type="Gene3D" id="1.10.10.60">
    <property type="entry name" value="Homeodomain-like"/>
    <property type="match status" value="1"/>
</dbReference>
<dbReference type="EMBL" id="JAEAOA010001358">
    <property type="protein sequence ID" value="KAK3599814.1"/>
    <property type="molecule type" value="Genomic_DNA"/>
</dbReference>
<evidence type="ECO:0000313" key="9">
    <source>
        <dbReference type="EMBL" id="KAK3599814.1"/>
    </source>
</evidence>
<dbReference type="PROSITE" id="PS51156">
    <property type="entry name" value="ELM2"/>
    <property type="match status" value="1"/>
</dbReference>
<feature type="compositionally biased region" description="Low complexity" evidence="6">
    <location>
        <begin position="83"/>
        <end position="92"/>
    </location>
</feature>
<evidence type="ECO:0000256" key="2">
    <source>
        <dbReference type="ARBA" id="ARBA00022491"/>
    </source>
</evidence>
<dbReference type="Proteomes" id="UP001195483">
    <property type="component" value="Unassembled WGS sequence"/>
</dbReference>
<feature type="compositionally biased region" description="Polar residues" evidence="6">
    <location>
        <begin position="405"/>
        <end position="429"/>
    </location>
</feature>
<comment type="caution">
    <text evidence="9">The sequence shown here is derived from an EMBL/GenBank/DDBJ whole genome shotgun (WGS) entry which is preliminary data.</text>
</comment>
<feature type="region of interest" description="Disordered" evidence="6">
    <location>
        <begin position="1"/>
        <end position="47"/>
    </location>
</feature>
<feature type="region of interest" description="Disordered" evidence="6">
    <location>
        <begin position="122"/>
        <end position="173"/>
    </location>
</feature>
<dbReference type="GO" id="GO:0042826">
    <property type="term" value="F:histone deacetylase binding"/>
    <property type="evidence" value="ECO:0007669"/>
    <property type="project" value="TreeGrafter"/>
</dbReference>
<feature type="compositionally biased region" description="Gly residues" evidence="6">
    <location>
        <begin position="71"/>
        <end position="82"/>
    </location>
</feature>
<dbReference type="FunFam" id="1.10.10.60:FF:000025">
    <property type="entry name" value="Mesoderm induction early response 1, transcriptional regulator"/>
    <property type="match status" value="1"/>
</dbReference>
<keyword evidence="5" id="KW-0539">Nucleus</keyword>
<feature type="compositionally biased region" description="Acidic residues" evidence="6">
    <location>
        <begin position="33"/>
        <end position="47"/>
    </location>
</feature>
<evidence type="ECO:0000256" key="4">
    <source>
        <dbReference type="ARBA" id="ARBA00023163"/>
    </source>
</evidence>
<name>A0AAE0SXD5_9BIVA</name>
<feature type="compositionally biased region" description="Acidic residues" evidence="6">
    <location>
        <begin position="157"/>
        <end position="172"/>
    </location>
</feature>
<sequence>MAEVGTSESSSPETDKDFDPSAEMLIHDYDDERTLEEEEQLSGEDASAEIDALEKEGEMPIEDLLAVYGYSGNGGVGEGSSSGSGSIESQGNDTRSSSEEEILSNHDLTLDKDEIARDLLQNSDQDEDKETSVHDLLNSVSSSHTARLLRSSSQPGSEDESSEDDEDYEPLENVDWKKTIQVGHIYQAVVPEGMCSYGDAPAYENEDRLLWDPCKLDDNVVEKYLEEVQTQALKNAVGVDAVPTGAHIRDDEQALYLLLQCGHNVEEALRRRKMQAVPPTDPMSLWSEEECRNFENGLRIYGKDFYLIQQNKVKTRSVGELIQFYYLWKKTERHDVFANKTRLEKRRFSLHPGVTDYMDRFLDDQDTPPTPRDRSASPIRSLLYGDPKRHQQLKPPAEGIDCPDSFQQSTPFELNTNTGSPTVTSLTSEQKSKNASPEKAEQPFHVNGIIDDSYQPPFKKSKTEGSENPQVEDTVSSTTFLKSQNYIDSQVIISGSSSSEHESVSLCSEVSKLTESGSCTVSQMQQSETLSL</sequence>
<evidence type="ECO:0000259" key="7">
    <source>
        <dbReference type="PROSITE" id="PS51156"/>
    </source>
</evidence>
<dbReference type="GO" id="GO:0032991">
    <property type="term" value="C:protein-containing complex"/>
    <property type="evidence" value="ECO:0007669"/>
    <property type="project" value="UniProtKB-ARBA"/>
</dbReference>
<evidence type="ECO:0008006" key="11">
    <source>
        <dbReference type="Google" id="ProtNLM"/>
    </source>
</evidence>
<accession>A0AAE0SXD5</accession>
<reference evidence="9" key="3">
    <citation type="submission" date="2023-05" db="EMBL/GenBank/DDBJ databases">
        <authorList>
            <person name="Smith C.H."/>
        </authorList>
    </citation>
    <scope>NUCLEOTIDE SEQUENCE</scope>
    <source>
        <strain evidence="9">CHS0354</strain>
        <tissue evidence="9">Mantle</tissue>
    </source>
</reference>
<evidence type="ECO:0000256" key="6">
    <source>
        <dbReference type="SAM" id="MobiDB-lite"/>
    </source>
</evidence>
<gene>
    <name evidence="9" type="ORF">CHS0354_022381</name>
</gene>
<feature type="domain" description="ELM2" evidence="7">
    <location>
        <begin position="178"/>
        <end position="276"/>
    </location>
</feature>
<comment type="subcellular location">
    <subcellularLocation>
        <location evidence="1">Nucleus</location>
    </subcellularLocation>
</comment>
<feature type="region of interest" description="Disordered" evidence="6">
    <location>
        <begin position="359"/>
        <end position="473"/>
    </location>
</feature>